<organism evidence="4 5">
    <name type="scientific">Liquidambar formosana</name>
    <name type="common">Formosan gum</name>
    <dbReference type="NCBI Taxonomy" id="63359"/>
    <lineage>
        <taxon>Eukaryota</taxon>
        <taxon>Viridiplantae</taxon>
        <taxon>Streptophyta</taxon>
        <taxon>Embryophyta</taxon>
        <taxon>Tracheophyta</taxon>
        <taxon>Spermatophyta</taxon>
        <taxon>Magnoliopsida</taxon>
        <taxon>eudicotyledons</taxon>
        <taxon>Gunneridae</taxon>
        <taxon>Pentapetalae</taxon>
        <taxon>Saxifragales</taxon>
        <taxon>Altingiaceae</taxon>
        <taxon>Liquidambar</taxon>
    </lineage>
</organism>
<dbReference type="SUPFAM" id="SSF51735">
    <property type="entry name" value="NAD(P)-binding Rossmann-fold domains"/>
    <property type="match status" value="2"/>
</dbReference>
<keyword evidence="2" id="KW-0521">NADP</keyword>
<accession>A0AAP0N1U5</accession>
<dbReference type="PROSITE" id="PS00061">
    <property type="entry name" value="ADH_SHORT"/>
    <property type="match status" value="1"/>
</dbReference>
<evidence type="ECO:0000313" key="5">
    <source>
        <dbReference type="Proteomes" id="UP001415857"/>
    </source>
</evidence>
<name>A0AAP0N1U5_LIQFO</name>
<dbReference type="Proteomes" id="UP001415857">
    <property type="component" value="Unassembled WGS sequence"/>
</dbReference>
<dbReference type="PRINTS" id="PR00081">
    <property type="entry name" value="GDHRDH"/>
</dbReference>
<evidence type="ECO:0000313" key="4">
    <source>
        <dbReference type="EMBL" id="KAK9265593.1"/>
    </source>
</evidence>
<dbReference type="PANTHER" id="PTHR43490:SF131">
    <property type="entry name" value="SALUTARIDINE REDUCTASE-LIKE ISOFORM X2"/>
    <property type="match status" value="1"/>
</dbReference>
<comment type="similarity">
    <text evidence="1">Belongs to the short-chain dehydrogenases/reductases (SDR) family.</text>
</comment>
<keyword evidence="5" id="KW-1185">Reference proteome</keyword>
<evidence type="ECO:0000256" key="3">
    <source>
        <dbReference type="ARBA" id="ARBA00023002"/>
    </source>
</evidence>
<keyword evidence="3" id="KW-0560">Oxidoreductase</keyword>
<gene>
    <name evidence="4" type="ORF">L1049_012604</name>
</gene>
<dbReference type="EMBL" id="JBBPBK010000365">
    <property type="protein sequence ID" value="KAK9265593.1"/>
    <property type="molecule type" value="Genomic_DNA"/>
</dbReference>
<dbReference type="Pfam" id="PF00106">
    <property type="entry name" value="adh_short"/>
    <property type="match status" value="1"/>
</dbReference>
<dbReference type="InterPro" id="IPR036291">
    <property type="entry name" value="NAD(P)-bd_dom_sf"/>
</dbReference>
<dbReference type="InterPro" id="IPR002347">
    <property type="entry name" value="SDR_fam"/>
</dbReference>
<reference evidence="4 5" key="1">
    <citation type="journal article" date="2024" name="Plant J.">
        <title>Genome sequences and population genomics reveal climatic adaptation and genomic divergence between two closely related sweetgum species.</title>
        <authorList>
            <person name="Xu W.Q."/>
            <person name="Ren C.Q."/>
            <person name="Zhang X.Y."/>
            <person name="Comes H.P."/>
            <person name="Liu X.H."/>
            <person name="Li Y.G."/>
            <person name="Kettle C.J."/>
            <person name="Jalonen R."/>
            <person name="Gaisberger H."/>
            <person name="Ma Y.Z."/>
            <person name="Qiu Y.X."/>
        </authorList>
    </citation>
    <scope>NUCLEOTIDE SEQUENCE [LARGE SCALE GENOMIC DNA]</scope>
    <source>
        <strain evidence="4">Hangzhou</strain>
    </source>
</reference>
<dbReference type="AlphaFoldDB" id="A0AAP0N1U5"/>
<dbReference type="GO" id="GO:0016491">
    <property type="term" value="F:oxidoreductase activity"/>
    <property type="evidence" value="ECO:0007669"/>
    <property type="project" value="UniProtKB-KW"/>
</dbReference>
<protein>
    <submittedName>
        <fullName evidence="4">Uncharacterized protein</fullName>
    </submittedName>
</protein>
<comment type="caution">
    <text evidence="4">The sequence shown here is derived from an EMBL/GenBank/DDBJ whole genome shotgun (WGS) entry which is preliminary data.</text>
</comment>
<proteinExistence type="inferred from homology"/>
<dbReference type="Gene3D" id="3.40.50.720">
    <property type="entry name" value="NAD(P)-binding Rossmann-like Domain"/>
    <property type="match status" value="3"/>
</dbReference>
<evidence type="ECO:0000256" key="2">
    <source>
        <dbReference type="ARBA" id="ARBA00022857"/>
    </source>
</evidence>
<dbReference type="InterPro" id="IPR020904">
    <property type="entry name" value="Sc_DH/Rdtase_CS"/>
</dbReference>
<evidence type="ECO:0000256" key="1">
    <source>
        <dbReference type="ARBA" id="ARBA00006484"/>
    </source>
</evidence>
<dbReference type="PANTHER" id="PTHR43490">
    <property type="entry name" value="(+)-NEOMENTHOL DEHYDROGENASE"/>
    <property type="match status" value="1"/>
</dbReference>
<sequence length="371" mass="40630">MKYPFYLLLHIHFSIVSNEGAKEELSGVDCLTEERVDKVVKGFLEDVEEDLLEAKAWPVAYSAYVVSKAALNAYTRILAKKLPDFCVNSVGPGFVKTDLTYNNGVYTVQEGAKCPVMLALMPDGGPSGQVAVVTRANRGIGLEISRQFASNGIIVILTCRDEKKGIEAVESLRAFGLSSVFHQLDIAGANSGLLKNILKQTYETAENCVRTNYFGIRQVTEALIPLLQVSNLARIVNVSSSLGQFKLISNEKAKELGDADGLTEEKVDEVVKGFLEDVKEDLVETKGWPINVSAYIVSKAALNAYTRVLAKKYPNFPINAVNPSYVQIELNYNTGVLTVEEGAKGPVMLALMPDGGPPGLFFDRWKYQAFD</sequence>
<dbReference type="GO" id="GO:0016020">
    <property type="term" value="C:membrane"/>
    <property type="evidence" value="ECO:0007669"/>
    <property type="project" value="TreeGrafter"/>
</dbReference>